<proteinExistence type="inferred from homology"/>
<dbReference type="InterPro" id="IPR006321">
    <property type="entry name" value="PilT/PilU"/>
</dbReference>
<dbReference type="KEGG" id="dov:DSCO28_42850"/>
<dbReference type="PROSITE" id="PS00662">
    <property type="entry name" value="T2SP_E"/>
    <property type="match status" value="1"/>
</dbReference>
<dbReference type="AlphaFoldDB" id="A0A5K7ZU21"/>
<dbReference type="InterPro" id="IPR027417">
    <property type="entry name" value="P-loop_NTPase"/>
</dbReference>
<dbReference type="InterPro" id="IPR001482">
    <property type="entry name" value="T2SS/T4SS_dom"/>
</dbReference>
<name>A0A5K7ZU21_9BACT</name>
<dbReference type="NCBIfam" id="TIGR01420">
    <property type="entry name" value="pilT_fam"/>
    <property type="match status" value="1"/>
</dbReference>
<reference evidence="3 4" key="1">
    <citation type="submission" date="2019-11" db="EMBL/GenBank/DDBJ databases">
        <title>Comparative genomics of hydrocarbon-degrading Desulfosarcina strains.</title>
        <authorList>
            <person name="Watanabe M."/>
            <person name="Kojima H."/>
            <person name="Fukui M."/>
        </authorList>
    </citation>
    <scope>NUCLEOTIDE SEQUENCE [LARGE SCALE GENOMIC DNA]</scope>
    <source>
        <strain evidence="3 4">28bB2T</strain>
    </source>
</reference>
<dbReference type="Proteomes" id="UP000425960">
    <property type="component" value="Chromosome"/>
</dbReference>
<dbReference type="SUPFAM" id="SSF52540">
    <property type="entry name" value="P-loop containing nucleoside triphosphate hydrolases"/>
    <property type="match status" value="1"/>
</dbReference>
<evidence type="ECO:0000313" key="3">
    <source>
        <dbReference type="EMBL" id="BBO83719.1"/>
    </source>
</evidence>
<dbReference type="RefSeq" id="WP_155323862.1">
    <property type="nucleotide sequence ID" value="NZ_AP021876.1"/>
</dbReference>
<sequence>MAILDKVFQAAVNFNASDIHVTPGEPFIIRRLGRLVKMKSAPLAAAQTRQVVFEILTQDQRKRLMDDHQLDFAVDREALGRFRGSAMLHNNGLSAVFRSIPKTIPTLATLGLPAIAEKVLDNHQGLILVTGATGQGKSTTLASMIDHINSHRAHHILTVEDPIEFVHPIKKGVVNQRQLGTDTRSYGNALKAALREDPDVIMIGELRDLETISLAISAAETGHLVLGTLATASAPKTVDRIIDAYPATEQNQIRTMLSESLRAVITQRLIPGRDKKKMEVATEVLIGTLPMANLIRDGKTFQIPSMMQTAKNVGMQIMDESILALLQDEKIDAYAAQSQANDPKRFQAFVDRAERTAQ</sequence>
<dbReference type="Gene3D" id="3.40.50.300">
    <property type="entry name" value="P-loop containing nucleotide triphosphate hydrolases"/>
    <property type="match status" value="1"/>
</dbReference>
<accession>A0A5K7ZU21</accession>
<evidence type="ECO:0000256" key="1">
    <source>
        <dbReference type="ARBA" id="ARBA00006611"/>
    </source>
</evidence>
<dbReference type="GO" id="GO:0005524">
    <property type="term" value="F:ATP binding"/>
    <property type="evidence" value="ECO:0007669"/>
    <property type="project" value="InterPro"/>
</dbReference>
<organism evidence="3 4">
    <name type="scientific">Desulfosarcina ovata subsp. sediminis</name>
    <dbReference type="NCBI Taxonomy" id="885957"/>
    <lineage>
        <taxon>Bacteria</taxon>
        <taxon>Pseudomonadati</taxon>
        <taxon>Thermodesulfobacteriota</taxon>
        <taxon>Desulfobacteria</taxon>
        <taxon>Desulfobacterales</taxon>
        <taxon>Desulfosarcinaceae</taxon>
        <taxon>Desulfosarcina</taxon>
    </lineage>
</organism>
<dbReference type="Pfam" id="PF00437">
    <property type="entry name" value="T2SSE"/>
    <property type="match status" value="1"/>
</dbReference>
<gene>
    <name evidence="3" type="primary">pilT-3_1</name>
    <name evidence="3" type="ORF">DSCO28_42850</name>
</gene>
<protein>
    <submittedName>
        <fullName evidence="3">Twitching motility protein PilT</fullName>
    </submittedName>
</protein>
<dbReference type="PANTHER" id="PTHR30486">
    <property type="entry name" value="TWITCHING MOTILITY PROTEIN PILT"/>
    <property type="match status" value="1"/>
</dbReference>
<dbReference type="EMBL" id="AP021876">
    <property type="protein sequence ID" value="BBO83719.1"/>
    <property type="molecule type" value="Genomic_DNA"/>
</dbReference>
<dbReference type="Gene3D" id="3.30.450.90">
    <property type="match status" value="1"/>
</dbReference>
<evidence type="ECO:0000313" key="4">
    <source>
        <dbReference type="Proteomes" id="UP000425960"/>
    </source>
</evidence>
<feature type="domain" description="Bacterial type II secretion system protein E" evidence="2">
    <location>
        <begin position="194"/>
        <end position="208"/>
    </location>
</feature>
<dbReference type="CDD" id="cd01131">
    <property type="entry name" value="PilT"/>
    <property type="match status" value="1"/>
</dbReference>
<evidence type="ECO:0000259" key="2">
    <source>
        <dbReference type="PROSITE" id="PS00662"/>
    </source>
</evidence>
<dbReference type="GO" id="GO:0016887">
    <property type="term" value="F:ATP hydrolysis activity"/>
    <property type="evidence" value="ECO:0007669"/>
    <property type="project" value="InterPro"/>
</dbReference>
<dbReference type="InterPro" id="IPR050921">
    <property type="entry name" value="T4SS_GSP_E_ATPase"/>
</dbReference>
<comment type="similarity">
    <text evidence="1">Belongs to the GSP E family.</text>
</comment>